<dbReference type="SUPFAM" id="SSF48024">
    <property type="entry name" value="N-terminal domain of DnaB helicase"/>
    <property type="match status" value="1"/>
</dbReference>
<dbReference type="PANTHER" id="PTHR30153">
    <property type="entry name" value="REPLICATIVE DNA HELICASE DNAB"/>
    <property type="match status" value="1"/>
</dbReference>
<evidence type="ECO:0000256" key="1">
    <source>
        <dbReference type="ARBA" id="ARBA00022515"/>
    </source>
</evidence>
<organism evidence="6 7">
    <name type="scientific">Salmonella enterica I</name>
    <dbReference type="NCBI Taxonomy" id="59201"/>
    <lineage>
        <taxon>Bacteria</taxon>
        <taxon>Pseudomonadati</taxon>
        <taxon>Pseudomonadota</taxon>
        <taxon>Gammaproteobacteria</taxon>
        <taxon>Enterobacterales</taxon>
        <taxon>Enterobacteriaceae</taxon>
        <taxon>Salmonella</taxon>
    </lineage>
</organism>
<dbReference type="GO" id="GO:0016787">
    <property type="term" value="F:hydrolase activity"/>
    <property type="evidence" value="ECO:0007669"/>
    <property type="project" value="UniProtKB-KW"/>
</dbReference>
<protein>
    <submittedName>
        <fullName evidence="6">Replicative DNA helicase</fullName>
        <ecNumber evidence="6">3.6.1.-</ecNumber>
        <ecNumber evidence="6">3.6.4.12</ecNumber>
    </submittedName>
</protein>
<keyword evidence="2" id="KW-0235">DNA replication</keyword>
<dbReference type="Pfam" id="PF00772">
    <property type="entry name" value="DnaB"/>
    <property type="match status" value="1"/>
</dbReference>
<keyword evidence="6" id="KW-0378">Hydrolase</keyword>
<keyword evidence="6" id="KW-0547">Nucleotide-binding</keyword>
<gene>
    <name evidence="6" type="primary">dnaB_3</name>
    <name evidence="6" type="ORF">NCTC6754_01114</name>
</gene>
<evidence type="ECO:0000313" key="7">
    <source>
        <dbReference type="Proteomes" id="UP000269208"/>
    </source>
</evidence>
<proteinExistence type="predicted"/>
<evidence type="ECO:0000259" key="5">
    <source>
        <dbReference type="Pfam" id="PF00772"/>
    </source>
</evidence>
<dbReference type="GO" id="GO:1990077">
    <property type="term" value="C:primosome complex"/>
    <property type="evidence" value="ECO:0007669"/>
    <property type="project" value="UniProtKB-KW"/>
</dbReference>
<feature type="domain" description="DNA helicase DnaB-like N-terminal" evidence="5">
    <location>
        <begin position="27"/>
        <end position="113"/>
    </location>
</feature>
<reference evidence="6 7" key="1">
    <citation type="submission" date="2018-12" db="EMBL/GenBank/DDBJ databases">
        <authorList>
            <consortium name="Pathogen Informatics"/>
        </authorList>
    </citation>
    <scope>NUCLEOTIDE SEQUENCE [LARGE SCALE GENOMIC DNA]</scope>
    <source>
        <strain evidence="6 7">NCTC6754</strain>
    </source>
</reference>
<dbReference type="GO" id="GO:0003678">
    <property type="term" value="F:DNA helicase activity"/>
    <property type="evidence" value="ECO:0007669"/>
    <property type="project" value="UniProtKB-EC"/>
</dbReference>
<dbReference type="GO" id="GO:0003677">
    <property type="term" value="F:DNA binding"/>
    <property type="evidence" value="ECO:0007669"/>
    <property type="project" value="UniProtKB-KW"/>
</dbReference>
<dbReference type="InterPro" id="IPR016136">
    <property type="entry name" value="DNA_helicase_N/primase_C"/>
</dbReference>
<keyword evidence="1" id="KW-0639">Primosome</keyword>
<dbReference type="InterPro" id="IPR036185">
    <property type="entry name" value="DNA_heli_DnaB-like_N_sf"/>
</dbReference>
<dbReference type="GO" id="GO:0005524">
    <property type="term" value="F:ATP binding"/>
    <property type="evidence" value="ECO:0007669"/>
    <property type="project" value="InterPro"/>
</dbReference>
<feature type="region of interest" description="Disordered" evidence="4">
    <location>
        <begin position="1"/>
        <end position="27"/>
    </location>
</feature>
<evidence type="ECO:0000256" key="2">
    <source>
        <dbReference type="ARBA" id="ARBA00022705"/>
    </source>
</evidence>
<dbReference type="Proteomes" id="UP000269208">
    <property type="component" value="Chromosome"/>
</dbReference>
<keyword evidence="6" id="KW-0067">ATP-binding</keyword>
<sequence length="140" mass="15649">MAGNKPFNKPQTDARDRDPQVAGIKVPPHSIEAEQSVLGGLMLDNERWDDVAERVVAEDFYTRPHRHIFTEMGRLQESGSPIDLITLAESLERQGQLDSVGGFAYLAELSKKHAKRGEYQCLCGHCARTRRGPRYDRGGA</sequence>
<accession>A0A3S4HXD4</accession>
<dbReference type="Gene3D" id="1.10.860.10">
    <property type="entry name" value="DNAb Helicase, Chain A"/>
    <property type="match status" value="1"/>
</dbReference>
<keyword evidence="3" id="KW-0238">DNA-binding</keyword>
<evidence type="ECO:0000256" key="3">
    <source>
        <dbReference type="ARBA" id="ARBA00023125"/>
    </source>
</evidence>
<dbReference type="InterPro" id="IPR007693">
    <property type="entry name" value="DNA_helicase_DnaB-like_N"/>
</dbReference>
<dbReference type="EC" id="3.6.1.-" evidence="6"/>
<dbReference type="GO" id="GO:0006269">
    <property type="term" value="P:DNA replication, synthesis of primer"/>
    <property type="evidence" value="ECO:0007669"/>
    <property type="project" value="UniProtKB-KW"/>
</dbReference>
<keyword evidence="6" id="KW-0347">Helicase</keyword>
<dbReference type="PANTHER" id="PTHR30153:SF2">
    <property type="entry name" value="REPLICATIVE DNA HELICASE"/>
    <property type="match status" value="1"/>
</dbReference>
<dbReference type="EC" id="3.6.4.12" evidence="6"/>
<dbReference type="GO" id="GO:0005829">
    <property type="term" value="C:cytosol"/>
    <property type="evidence" value="ECO:0007669"/>
    <property type="project" value="TreeGrafter"/>
</dbReference>
<name>A0A3S4HXD4_SALET</name>
<dbReference type="AlphaFoldDB" id="A0A3S4HXD4"/>
<evidence type="ECO:0000256" key="4">
    <source>
        <dbReference type="SAM" id="MobiDB-lite"/>
    </source>
</evidence>
<dbReference type="EMBL" id="LR134190">
    <property type="protein sequence ID" value="VEB51410.1"/>
    <property type="molecule type" value="Genomic_DNA"/>
</dbReference>
<evidence type="ECO:0000313" key="6">
    <source>
        <dbReference type="EMBL" id="VEB51410.1"/>
    </source>
</evidence>